<protein>
    <recommendedName>
        <fullName evidence="3">MSHA biogenesis protein MshI</fullName>
    </recommendedName>
</protein>
<dbReference type="OrthoDB" id="5296002at2"/>
<evidence type="ECO:0000313" key="2">
    <source>
        <dbReference type="Proteomes" id="UP000288259"/>
    </source>
</evidence>
<evidence type="ECO:0008006" key="3">
    <source>
        <dbReference type="Google" id="ProtNLM"/>
    </source>
</evidence>
<dbReference type="SUPFAM" id="SSF53067">
    <property type="entry name" value="Actin-like ATPase domain"/>
    <property type="match status" value="1"/>
</dbReference>
<name>A0A432YNE2_9GAMM</name>
<evidence type="ECO:0000313" key="1">
    <source>
        <dbReference type="EMBL" id="RUO62418.1"/>
    </source>
</evidence>
<dbReference type="AlphaFoldDB" id="A0A432YNE2"/>
<comment type="caution">
    <text evidence="1">The sequence shown here is derived from an EMBL/GenBank/DDBJ whole genome shotgun (WGS) entry which is preliminary data.</text>
</comment>
<dbReference type="EMBL" id="PIPY01000003">
    <property type="protein sequence ID" value="RUO62418.1"/>
    <property type="molecule type" value="Genomic_DNA"/>
</dbReference>
<dbReference type="RefSeq" id="WP_126753783.1">
    <property type="nucleotide sequence ID" value="NZ_PIPY01000003.1"/>
</dbReference>
<gene>
    <name evidence="1" type="ORF">CWI71_02980</name>
</gene>
<dbReference type="Proteomes" id="UP000288259">
    <property type="component" value="Unassembled WGS sequence"/>
</dbReference>
<reference evidence="2" key="1">
    <citation type="journal article" date="2018" name="Front. Microbiol.">
        <title>Genome-Based Analysis Reveals the Taxonomy and Diversity of the Family Idiomarinaceae.</title>
        <authorList>
            <person name="Liu Y."/>
            <person name="Lai Q."/>
            <person name="Shao Z."/>
        </authorList>
    </citation>
    <scope>NUCLEOTIDE SEQUENCE [LARGE SCALE GENOMIC DNA]</scope>
    <source>
        <strain evidence="2">CVS-6</strain>
    </source>
</reference>
<keyword evidence="2" id="KW-1185">Reference proteome</keyword>
<sequence length="312" mass="34774">MLNLFRARKSSSYTLAFALRKAALHLAVIEAPGDDGEPSLVVNDEVEVKDEDFATAIRNISHNYSRYCRHNPAVSVILSANYYQSVALDRPELEQQELAESLRYSLRDLVAYEPQDCVADYYELPVQVPGQNKINAVAASKMFLTPVMQAIFEISDNVVAVLSEEQAIAELFSDIEEPTVVAYHQPNQPALLQVYRDGTLQVNRAVRSLEKLSELTPDEIKMGGLQPLSVEIQRSGDYFERQLRQRPISEVQLALPLAKQDEVTENLNNDLGLTINWASYPQWARELGAGDYSDFAAIGGALVTLKLQEGDA</sequence>
<accession>A0A432YNE2</accession>
<organism evidence="1 2">
    <name type="scientific">Pseudidiomarina insulisalsae</name>
    <dbReference type="NCBI Taxonomy" id="575789"/>
    <lineage>
        <taxon>Bacteria</taxon>
        <taxon>Pseudomonadati</taxon>
        <taxon>Pseudomonadota</taxon>
        <taxon>Gammaproteobacteria</taxon>
        <taxon>Alteromonadales</taxon>
        <taxon>Idiomarinaceae</taxon>
        <taxon>Pseudidiomarina</taxon>
    </lineage>
</organism>
<dbReference type="InterPro" id="IPR043129">
    <property type="entry name" value="ATPase_NBD"/>
</dbReference>
<proteinExistence type="predicted"/>